<dbReference type="GO" id="GO:0016020">
    <property type="term" value="C:membrane"/>
    <property type="evidence" value="ECO:0007669"/>
    <property type="project" value="UniProtKB-SubCell"/>
</dbReference>
<dbReference type="AlphaFoldDB" id="Q6ACA1"/>
<organism evidence="6 7">
    <name type="scientific">Leifsonia xyli subsp. xyli (strain CTCB07)</name>
    <dbReference type="NCBI Taxonomy" id="281090"/>
    <lineage>
        <taxon>Bacteria</taxon>
        <taxon>Bacillati</taxon>
        <taxon>Actinomycetota</taxon>
        <taxon>Actinomycetes</taxon>
        <taxon>Micrococcales</taxon>
        <taxon>Microbacteriaceae</taxon>
        <taxon>Leifsonia</taxon>
    </lineage>
</organism>
<keyword evidence="7" id="KW-1185">Reference proteome</keyword>
<evidence type="ECO:0000313" key="7">
    <source>
        <dbReference type="Proteomes" id="UP000001306"/>
    </source>
</evidence>
<evidence type="ECO:0000256" key="4">
    <source>
        <dbReference type="ARBA" id="ARBA00023136"/>
    </source>
</evidence>
<dbReference type="EMBL" id="AE016822">
    <property type="protein sequence ID" value="AAT89992.1"/>
    <property type="molecule type" value="Genomic_DNA"/>
</dbReference>
<gene>
    <name evidence="6" type="ordered locus">Lxx23430</name>
</gene>
<evidence type="ECO:0000256" key="5">
    <source>
        <dbReference type="SAM" id="Phobius"/>
    </source>
</evidence>
<dbReference type="KEGG" id="lxx:Lxx23430"/>
<comment type="subcellular location">
    <subcellularLocation>
        <location evidence="1">Membrane</location>
        <topology evidence="1">Multi-pass membrane protein</topology>
    </subcellularLocation>
</comment>
<evidence type="ECO:0000313" key="6">
    <source>
        <dbReference type="EMBL" id="AAT89992.1"/>
    </source>
</evidence>
<dbReference type="Proteomes" id="UP000001306">
    <property type="component" value="Chromosome"/>
</dbReference>
<dbReference type="InterPro" id="IPR035906">
    <property type="entry name" value="MetI-like_sf"/>
</dbReference>
<protein>
    <submittedName>
        <fullName evidence="6">Uncharacterized protein</fullName>
    </submittedName>
</protein>
<accession>Q6ACA1</accession>
<keyword evidence="3 5" id="KW-1133">Transmembrane helix</keyword>
<evidence type="ECO:0000256" key="1">
    <source>
        <dbReference type="ARBA" id="ARBA00004141"/>
    </source>
</evidence>
<name>Q6ACA1_LEIXX</name>
<evidence type="ECO:0000256" key="3">
    <source>
        <dbReference type="ARBA" id="ARBA00022989"/>
    </source>
</evidence>
<dbReference type="SUPFAM" id="SSF161098">
    <property type="entry name" value="MetI-like"/>
    <property type="match status" value="1"/>
</dbReference>
<evidence type="ECO:0000256" key="2">
    <source>
        <dbReference type="ARBA" id="ARBA00022692"/>
    </source>
</evidence>
<keyword evidence="4 5" id="KW-0472">Membrane</keyword>
<reference evidence="6 7" key="1">
    <citation type="journal article" date="2004" name="Mol. Plant Microbe Interact.">
        <title>The genome sequence of the Gram-positive sugarcane pathogen Leifsonia xyli subsp. xyli.</title>
        <authorList>
            <person name="Monteiro-Vitorello C.B."/>
            <person name="Camargo L.E.A."/>
            <person name="Van Sluys M.A."/>
            <person name="Kitajima J.P."/>
            <person name="Truffi D."/>
            <person name="do Amaral A.M."/>
            <person name="Harakava R."/>
            <person name="de Oliveira J.C.F."/>
            <person name="Wood D."/>
            <person name="de Oliveira M.C."/>
            <person name="Miyaki C.Y."/>
            <person name="Takita M.A."/>
            <person name="da Silva A.C.R."/>
            <person name="Furlan L.R."/>
            <person name="Carraro D.M."/>
            <person name="Camarotte G."/>
            <person name="Almeida N.F. Jr."/>
            <person name="Carrer H."/>
            <person name="Coutinho L.L."/>
            <person name="El-Dorry H.A."/>
            <person name="Ferro M.I.T."/>
            <person name="Gagliardi P.R."/>
            <person name="Giglioti E."/>
            <person name="Goldman M.H.S."/>
            <person name="Goldman G.H."/>
            <person name="Kimura E.T."/>
            <person name="Ferro E.S."/>
            <person name="Kuramae E.E."/>
            <person name="Lemos E.G.M."/>
            <person name="Lemos M.V.F."/>
            <person name="Mauro S.M.Z."/>
            <person name="Machado M.A."/>
            <person name="Marino C.L."/>
            <person name="Menck C.F."/>
            <person name="Nunes L.R."/>
            <person name="Oliveira R.C."/>
            <person name="Pereira G.G."/>
            <person name="Siqueira W."/>
            <person name="de Souza A.A."/>
            <person name="Tsai S.M."/>
            <person name="Zanca A.S."/>
            <person name="Simpson A.J.G."/>
            <person name="Brumbley S.M."/>
            <person name="Setubal J.C."/>
        </authorList>
    </citation>
    <scope>NUCLEOTIDE SEQUENCE [LARGE SCALE GENOMIC DNA]</scope>
    <source>
        <strain evidence="6 7">CTCB07</strain>
    </source>
</reference>
<feature type="transmembrane region" description="Helical" evidence="5">
    <location>
        <begin position="14"/>
        <end position="37"/>
    </location>
</feature>
<keyword evidence="2 5" id="KW-0812">Transmembrane</keyword>
<sequence length="56" mass="5969">MFEQVPMALYLRNSLIMCGLTVASQIVFPTLAGYMLSRTGARSGGPRTCTVGTGSR</sequence>
<dbReference type="HOGENOM" id="CLU_3008798_0_0_11"/>
<proteinExistence type="predicted"/>